<protein>
    <submittedName>
        <fullName evidence="2">Unannotated protein</fullName>
    </submittedName>
</protein>
<proteinExistence type="predicted"/>
<dbReference type="EMBL" id="CAFBMB010000065">
    <property type="protein sequence ID" value="CAB4901001.1"/>
    <property type="molecule type" value="Genomic_DNA"/>
</dbReference>
<reference evidence="2" key="1">
    <citation type="submission" date="2020-05" db="EMBL/GenBank/DDBJ databases">
        <authorList>
            <person name="Chiriac C."/>
            <person name="Salcher M."/>
            <person name="Ghai R."/>
            <person name="Kavagutti S V."/>
        </authorList>
    </citation>
    <scope>NUCLEOTIDE SEQUENCE</scope>
</reference>
<evidence type="ECO:0000313" key="2">
    <source>
        <dbReference type="EMBL" id="CAB4901001.1"/>
    </source>
</evidence>
<accession>A0A6J7FZ96</accession>
<name>A0A6J7FZ96_9ZZZZ</name>
<keyword evidence="1" id="KW-0472">Membrane</keyword>
<sequence>MSAVNVLAEAATHPLFLPAWVFGIIAVSIFVFLGFLVFSYRDVANRHANKSDKAGSDHH</sequence>
<organism evidence="2">
    <name type="scientific">freshwater metagenome</name>
    <dbReference type="NCBI Taxonomy" id="449393"/>
    <lineage>
        <taxon>unclassified sequences</taxon>
        <taxon>metagenomes</taxon>
        <taxon>ecological metagenomes</taxon>
    </lineage>
</organism>
<keyword evidence="1" id="KW-0812">Transmembrane</keyword>
<keyword evidence="1" id="KW-1133">Transmembrane helix</keyword>
<feature type="transmembrane region" description="Helical" evidence="1">
    <location>
        <begin position="20"/>
        <end position="40"/>
    </location>
</feature>
<gene>
    <name evidence="2" type="ORF">UFOPK3516_00937</name>
</gene>
<dbReference type="AlphaFoldDB" id="A0A6J7FZ96"/>
<evidence type="ECO:0000256" key="1">
    <source>
        <dbReference type="SAM" id="Phobius"/>
    </source>
</evidence>